<organism evidence="1 2">
    <name type="scientific">Tritrichomonas musculus</name>
    <dbReference type="NCBI Taxonomy" id="1915356"/>
    <lineage>
        <taxon>Eukaryota</taxon>
        <taxon>Metamonada</taxon>
        <taxon>Parabasalia</taxon>
        <taxon>Tritrichomonadida</taxon>
        <taxon>Tritrichomonadidae</taxon>
        <taxon>Tritrichomonas</taxon>
    </lineage>
</organism>
<keyword evidence="2" id="KW-1185">Reference proteome</keyword>
<sequence length="210" mass="24017">MFFITFFLAILSNEKEINITEYFIGEWHVLHTLLDGNAVHVKTPDRYLFNVVASGDDFIGTLSGEEKTEFQPTQVKIIKKEDLVYSILISDGQDNFKELCPPLTFTKGVDDLIQAFGHIDSRVTFSVHFITNFEIEITLHNNEDGSISFYHLGKPLPPTKPPISGLQLLLPLIPIFIMMYNREKSRQEQIQNKKRLNMQARKAGSSVKKD</sequence>
<accession>A0ABR2IB05</accession>
<evidence type="ECO:0008006" key="3">
    <source>
        <dbReference type="Google" id="ProtNLM"/>
    </source>
</evidence>
<name>A0ABR2IB05_9EUKA</name>
<evidence type="ECO:0000313" key="2">
    <source>
        <dbReference type="Proteomes" id="UP001470230"/>
    </source>
</evidence>
<reference evidence="1 2" key="1">
    <citation type="submission" date="2024-04" db="EMBL/GenBank/DDBJ databases">
        <title>Tritrichomonas musculus Genome.</title>
        <authorList>
            <person name="Alves-Ferreira E."/>
            <person name="Grigg M."/>
            <person name="Lorenzi H."/>
            <person name="Galac M."/>
        </authorList>
    </citation>
    <scope>NUCLEOTIDE SEQUENCE [LARGE SCALE GENOMIC DNA]</scope>
    <source>
        <strain evidence="1 2">EAF2021</strain>
    </source>
</reference>
<proteinExistence type="predicted"/>
<comment type="caution">
    <text evidence="1">The sequence shown here is derived from an EMBL/GenBank/DDBJ whole genome shotgun (WGS) entry which is preliminary data.</text>
</comment>
<evidence type="ECO:0000313" key="1">
    <source>
        <dbReference type="EMBL" id="KAK8860177.1"/>
    </source>
</evidence>
<gene>
    <name evidence="1" type="ORF">M9Y10_011841</name>
</gene>
<dbReference type="EMBL" id="JAPFFF010000018">
    <property type="protein sequence ID" value="KAK8860177.1"/>
    <property type="molecule type" value="Genomic_DNA"/>
</dbReference>
<dbReference type="Proteomes" id="UP001470230">
    <property type="component" value="Unassembled WGS sequence"/>
</dbReference>
<protein>
    <recommendedName>
        <fullName evidence="3">Lipocalin-like domain-containing protein</fullName>
    </recommendedName>
</protein>